<keyword evidence="2" id="KW-0812">Transmembrane</keyword>
<evidence type="ECO:0000256" key="1">
    <source>
        <dbReference type="SAM" id="MobiDB-lite"/>
    </source>
</evidence>
<evidence type="ECO:0000256" key="2">
    <source>
        <dbReference type="SAM" id="Phobius"/>
    </source>
</evidence>
<keyword evidence="4" id="KW-1185">Reference proteome</keyword>
<dbReference type="Proteomes" id="UP000008838">
    <property type="component" value="Chromosome"/>
</dbReference>
<proteinExistence type="predicted"/>
<reference evidence="3 4" key="1">
    <citation type="journal article" date="2008" name="J. Bacteriol.">
        <title>Complete genome sequence of the soil actinomycete Kocuria rhizophila.</title>
        <authorList>
            <person name="Takarada H."/>
            <person name="Sekine M."/>
            <person name="Kosugi H."/>
            <person name="Matsuo Y."/>
            <person name="Fujisawa T."/>
            <person name="Omata S."/>
            <person name="Kishi E."/>
            <person name="Shimizu A."/>
            <person name="Tsukatani N."/>
            <person name="Tanikawa S."/>
            <person name="Fujita N."/>
            <person name="Harayama S."/>
        </authorList>
    </citation>
    <scope>NUCLEOTIDE SEQUENCE [LARGE SCALE GENOMIC DNA]</scope>
    <source>
        <strain evidence="4">ATCC 9341 / DSM 348 / NBRC 103217 / DC2201</strain>
    </source>
</reference>
<evidence type="ECO:0000313" key="3">
    <source>
        <dbReference type="EMBL" id="BAG29401.1"/>
    </source>
</evidence>
<accession>B2GFM8</accession>
<keyword evidence="2" id="KW-1133">Transmembrane helix</keyword>
<dbReference type="HOGENOM" id="CLU_1364723_0_0_11"/>
<feature type="transmembrane region" description="Helical" evidence="2">
    <location>
        <begin position="15"/>
        <end position="39"/>
    </location>
</feature>
<dbReference type="eggNOG" id="ENOG5031RMT">
    <property type="taxonomic scope" value="Bacteria"/>
</dbReference>
<dbReference type="AlphaFoldDB" id="B2GFM8"/>
<feature type="region of interest" description="Disordered" evidence="1">
    <location>
        <begin position="170"/>
        <end position="200"/>
    </location>
</feature>
<dbReference type="EMBL" id="AP009152">
    <property type="protein sequence ID" value="BAG29401.1"/>
    <property type="molecule type" value="Genomic_DNA"/>
</dbReference>
<protein>
    <submittedName>
        <fullName evidence="3">Uncharacterized protein</fullName>
    </submittedName>
</protein>
<gene>
    <name evidence="3" type="ordered locus">KRH_10540</name>
</gene>
<feature type="compositionally biased region" description="Low complexity" evidence="1">
    <location>
        <begin position="175"/>
        <end position="188"/>
    </location>
</feature>
<dbReference type="KEGG" id="krh:KRH_10540"/>
<dbReference type="STRING" id="378753.KRH_10540"/>
<name>B2GFM8_KOCRD</name>
<organism evidence="3 4">
    <name type="scientific">Kocuria rhizophila (strain ATCC 9341 / DSM 348 / NBRC 103217 / DC2201)</name>
    <dbReference type="NCBI Taxonomy" id="378753"/>
    <lineage>
        <taxon>Bacteria</taxon>
        <taxon>Bacillati</taxon>
        <taxon>Actinomycetota</taxon>
        <taxon>Actinomycetes</taxon>
        <taxon>Micrococcales</taxon>
        <taxon>Micrococcaceae</taxon>
        <taxon>Kocuria</taxon>
    </lineage>
</organism>
<sequence>MLTPLMILVFRSLDFPLLVELLILATMVLLVFVALRWVILPRLARKPSRYARTARTDEWSSPQAPAAALALIEESLREHDPKVRTQIDEPVGELRTSFGSDAVFRFKGSGSRKGWAALPLAVTFRVAPDGAGSRVIGEIRDDFGWSVVEPPQFVATEVKHRAATVLRRAREVTTETETTAGTGASTETPDPPPLRTESLG</sequence>
<keyword evidence="2" id="KW-0472">Membrane</keyword>
<evidence type="ECO:0000313" key="4">
    <source>
        <dbReference type="Proteomes" id="UP000008838"/>
    </source>
</evidence>